<reference evidence="3 4" key="1">
    <citation type="submission" date="2019-03" db="EMBL/GenBank/DDBJ databases">
        <title>Genomic Encyclopedia of Type Strains, Phase IV (KMG-IV): sequencing the most valuable type-strain genomes for metagenomic binning, comparative biology and taxonomic classification.</title>
        <authorList>
            <person name="Goeker M."/>
        </authorList>
    </citation>
    <scope>NUCLEOTIDE SEQUENCE [LARGE SCALE GENOMIC DNA]</scope>
    <source>
        <strain evidence="3 4">DSM 28559</strain>
    </source>
</reference>
<accession>A0A4R2LZP6</accession>
<feature type="chain" id="PRO_5039143212" evidence="1">
    <location>
        <begin position="27"/>
        <end position="140"/>
    </location>
</feature>
<dbReference type="RefSeq" id="WP_132089230.1">
    <property type="nucleotide sequence ID" value="NZ_SLXA01000002.1"/>
</dbReference>
<gene>
    <name evidence="3" type="ORF">EV212_102359</name>
</gene>
<protein>
    <submittedName>
        <fullName evidence="3">Protease stability complex PrcB-like protein</fullName>
    </submittedName>
</protein>
<dbReference type="PROSITE" id="PS51257">
    <property type="entry name" value="PROKAR_LIPOPROTEIN"/>
    <property type="match status" value="1"/>
</dbReference>
<keyword evidence="3" id="KW-0378">Hydrolase</keyword>
<comment type="caution">
    <text evidence="3">The sequence shown here is derived from an EMBL/GenBank/DDBJ whole genome shotgun (WGS) entry which is preliminary data.</text>
</comment>
<dbReference type="GO" id="GO:0006508">
    <property type="term" value="P:proteolysis"/>
    <property type="evidence" value="ECO:0007669"/>
    <property type="project" value="UniProtKB-KW"/>
</dbReference>
<evidence type="ECO:0000256" key="1">
    <source>
        <dbReference type="SAM" id="SignalP"/>
    </source>
</evidence>
<evidence type="ECO:0000259" key="2">
    <source>
        <dbReference type="Pfam" id="PF14343"/>
    </source>
</evidence>
<evidence type="ECO:0000313" key="3">
    <source>
        <dbReference type="EMBL" id="TCO86041.1"/>
    </source>
</evidence>
<keyword evidence="4" id="KW-1185">Reference proteome</keyword>
<dbReference type="Proteomes" id="UP000295711">
    <property type="component" value="Unassembled WGS sequence"/>
</dbReference>
<dbReference type="OrthoDB" id="422698at2"/>
<dbReference type="InterPro" id="IPR025748">
    <property type="entry name" value="PrcB_C_dom"/>
</dbReference>
<feature type="signal peptide" evidence="1">
    <location>
        <begin position="1"/>
        <end position="26"/>
    </location>
</feature>
<dbReference type="GO" id="GO:0008233">
    <property type="term" value="F:peptidase activity"/>
    <property type="evidence" value="ECO:0007669"/>
    <property type="project" value="UniProtKB-KW"/>
</dbReference>
<feature type="domain" description="PrcB C-terminal" evidence="2">
    <location>
        <begin position="74"/>
        <end position="130"/>
    </location>
</feature>
<dbReference type="Pfam" id="PF14343">
    <property type="entry name" value="PrcB_C"/>
    <property type="match status" value="1"/>
</dbReference>
<dbReference type="EMBL" id="SLXA01000002">
    <property type="protein sequence ID" value="TCO86041.1"/>
    <property type="molecule type" value="Genomic_DNA"/>
</dbReference>
<keyword evidence="1" id="KW-0732">Signal</keyword>
<organism evidence="3 4">
    <name type="scientific">Frisingicoccus caecimuris</name>
    <dbReference type="NCBI Taxonomy" id="1796636"/>
    <lineage>
        <taxon>Bacteria</taxon>
        <taxon>Bacillati</taxon>
        <taxon>Bacillota</taxon>
        <taxon>Clostridia</taxon>
        <taxon>Lachnospirales</taxon>
        <taxon>Lachnospiraceae</taxon>
        <taxon>Frisingicoccus</taxon>
    </lineage>
</organism>
<evidence type="ECO:0000313" key="4">
    <source>
        <dbReference type="Proteomes" id="UP000295711"/>
    </source>
</evidence>
<name>A0A4R2LZP6_9FIRM</name>
<dbReference type="AlphaFoldDB" id="A0A4R2LZP6"/>
<proteinExistence type="predicted"/>
<sequence length="140" mass="15651">MGRMYRRVLSVLAALCLCLSAGGCSMFDTSDKKVSDMEFTVTDAEELPEEIRAMIEERKNEAFQMAYHDGSYSYIIVGYGQQETSGYSIQVGDVYQGENGIWVDTDLIGPEKSEATEAVPSYPYVVIKIESVDQTIRFKS</sequence>
<keyword evidence="3" id="KW-0645">Protease</keyword>